<comment type="caution">
    <text evidence="1">The sequence shown here is derived from an EMBL/GenBank/DDBJ whole genome shotgun (WGS) entry which is preliminary data.</text>
</comment>
<sequence>MMSIMGNPTNTFFHESTIGKTERQNLINHQGCVVWITCLSGYGKSTLACVGLVSKSITIFWYVLDPMVHGPFGLPSPKQLDRMNYGERGLIMIY</sequence>
<dbReference type="InterPro" id="IPR027417">
    <property type="entry name" value="P-loop_NTPase"/>
</dbReference>
<proteinExistence type="predicted"/>
<dbReference type="EMBL" id="NBSK02000008">
    <property type="protein sequence ID" value="KAJ0189339.1"/>
    <property type="molecule type" value="Genomic_DNA"/>
</dbReference>
<dbReference type="Gene3D" id="3.40.50.300">
    <property type="entry name" value="P-loop containing nucleotide triphosphate hydrolases"/>
    <property type="match status" value="1"/>
</dbReference>
<reference evidence="1 2" key="1">
    <citation type="journal article" date="2017" name="Nat. Commun.">
        <title>Genome assembly with in vitro proximity ligation data and whole-genome triplication in lettuce.</title>
        <authorList>
            <person name="Reyes-Chin-Wo S."/>
            <person name="Wang Z."/>
            <person name="Yang X."/>
            <person name="Kozik A."/>
            <person name="Arikit S."/>
            <person name="Song C."/>
            <person name="Xia L."/>
            <person name="Froenicke L."/>
            <person name="Lavelle D.O."/>
            <person name="Truco M.J."/>
            <person name="Xia R."/>
            <person name="Zhu S."/>
            <person name="Xu C."/>
            <person name="Xu H."/>
            <person name="Xu X."/>
            <person name="Cox K."/>
            <person name="Korf I."/>
            <person name="Meyers B.C."/>
            <person name="Michelmore R.W."/>
        </authorList>
    </citation>
    <scope>NUCLEOTIDE SEQUENCE [LARGE SCALE GENOMIC DNA]</scope>
    <source>
        <strain evidence="2">cv. Salinas</strain>
        <tissue evidence="1">Seedlings</tissue>
    </source>
</reference>
<dbReference type="Proteomes" id="UP000235145">
    <property type="component" value="Unassembled WGS sequence"/>
</dbReference>
<evidence type="ECO:0000313" key="2">
    <source>
        <dbReference type="Proteomes" id="UP000235145"/>
    </source>
</evidence>
<keyword evidence="2" id="KW-1185">Reference proteome</keyword>
<dbReference type="AlphaFoldDB" id="A0A9R1WWP0"/>
<protein>
    <submittedName>
        <fullName evidence="1">Uncharacterized protein</fullName>
    </submittedName>
</protein>
<gene>
    <name evidence="1" type="ORF">LSAT_V11C800400350</name>
</gene>
<accession>A0A9R1WWP0</accession>
<organism evidence="1 2">
    <name type="scientific">Lactuca sativa</name>
    <name type="common">Garden lettuce</name>
    <dbReference type="NCBI Taxonomy" id="4236"/>
    <lineage>
        <taxon>Eukaryota</taxon>
        <taxon>Viridiplantae</taxon>
        <taxon>Streptophyta</taxon>
        <taxon>Embryophyta</taxon>
        <taxon>Tracheophyta</taxon>
        <taxon>Spermatophyta</taxon>
        <taxon>Magnoliopsida</taxon>
        <taxon>eudicotyledons</taxon>
        <taxon>Gunneridae</taxon>
        <taxon>Pentapetalae</taxon>
        <taxon>asterids</taxon>
        <taxon>campanulids</taxon>
        <taxon>Asterales</taxon>
        <taxon>Asteraceae</taxon>
        <taxon>Cichorioideae</taxon>
        <taxon>Cichorieae</taxon>
        <taxon>Lactucinae</taxon>
        <taxon>Lactuca</taxon>
    </lineage>
</organism>
<evidence type="ECO:0000313" key="1">
    <source>
        <dbReference type="EMBL" id="KAJ0189339.1"/>
    </source>
</evidence>
<name>A0A9R1WWP0_LACSA</name>